<dbReference type="Proteomes" id="UP000184386">
    <property type="component" value="Unassembled WGS sequence"/>
</dbReference>
<dbReference type="OrthoDB" id="2081715at2"/>
<accession>A0A1M6YAY0</accession>
<organism evidence="1 2">
    <name type="scientific">Anaerocolumna jejuensis DSM 15929</name>
    <dbReference type="NCBI Taxonomy" id="1121322"/>
    <lineage>
        <taxon>Bacteria</taxon>
        <taxon>Bacillati</taxon>
        <taxon>Bacillota</taxon>
        <taxon>Clostridia</taxon>
        <taxon>Lachnospirales</taxon>
        <taxon>Lachnospiraceae</taxon>
        <taxon>Anaerocolumna</taxon>
    </lineage>
</organism>
<keyword evidence="2" id="KW-1185">Reference proteome</keyword>
<sequence length="182" mass="21083">MSEEFNNENYRDNFLMILDEVKDTYYIPEEAASLIRFIEGYSSVNDFSRICFSESGCKGAEIKDCNHEFRDKVSIFICLNNNIRVPHMLLKDLIQEIGKESRSSWGAPEYLFLLSEQLLKETGVKYIETFGEMLFSNMDTYGSCISIDFSNIDVRGILKDLKSKEIKSKLVLDLIEYFEANL</sequence>
<protein>
    <submittedName>
        <fullName evidence="1">Uncharacterized protein</fullName>
    </submittedName>
</protein>
<dbReference type="RefSeq" id="WP_073278930.1">
    <property type="nucleotide sequence ID" value="NZ_FRAC01000024.1"/>
</dbReference>
<evidence type="ECO:0000313" key="1">
    <source>
        <dbReference type="EMBL" id="SHL15378.1"/>
    </source>
</evidence>
<dbReference type="STRING" id="1121322.SAMN02745136_04229"/>
<dbReference type="EMBL" id="FRAC01000024">
    <property type="protein sequence ID" value="SHL15378.1"/>
    <property type="molecule type" value="Genomic_DNA"/>
</dbReference>
<proteinExistence type="predicted"/>
<name>A0A1M6YAY0_9FIRM</name>
<evidence type="ECO:0000313" key="2">
    <source>
        <dbReference type="Proteomes" id="UP000184386"/>
    </source>
</evidence>
<gene>
    <name evidence="1" type="ORF">SAMN02745136_04229</name>
</gene>
<dbReference type="AlphaFoldDB" id="A0A1M6YAY0"/>
<reference evidence="1 2" key="1">
    <citation type="submission" date="2016-11" db="EMBL/GenBank/DDBJ databases">
        <authorList>
            <person name="Jaros S."/>
            <person name="Januszkiewicz K."/>
            <person name="Wedrychowicz H."/>
        </authorList>
    </citation>
    <scope>NUCLEOTIDE SEQUENCE [LARGE SCALE GENOMIC DNA]</scope>
    <source>
        <strain evidence="1 2">DSM 15929</strain>
    </source>
</reference>